<dbReference type="GO" id="GO:0005886">
    <property type="term" value="C:plasma membrane"/>
    <property type="evidence" value="ECO:0007669"/>
    <property type="project" value="TreeGrafter"/>
</dbReference>
<dbReference type="InterPro" id="IPR001245">
    <property type="entry name" value="Ser-Thr/Tyr_kinase_cat_dom"/>
</dbReference>
<evidence type="ECO:0000259" key="3">
    <source>
        <dbReference type="SMART" id="SM00219"/>
    </source>
</evidence>
<gene>
    <name evidence="4" type="ORF">DCAF_LOCUS8695</name>
</gene>
<organism evidence="4 5">
    <name type="scientific">Dovyalis caffra</name>
    <dbReference type="NCBI Taxonomy" id="77055"/>
    <lineage>
        <taxon>Eukaryota</taxon>
        <taxon>Viridiplantae</taxon>
        <taxon>Streptophyta</taxon>
        <taxon>Embryophyta</taxon>
        <taxon>Tracheophyta</taxon>
        <taxon>Spermatophyta</taxon>
        <taxon>Magnoliopsida</taxon>
        <taxon>eudicotyledons</taxon>
        <taxon>Gunneridae</taxon>
        <taxon>Pentapetalae</taxon>
        <taxon>rosids</taxon>
        <taxon>fabids</taxon>
        <taxon>Malpighiales</taxon>
        <taxon>Salicaceae</taxon>
        <taxon>Flacourtieae</taxon>
        <taxon>Dovyalis</taxon>
    </lineage>
</organism>
<dbReference type="SMART" id="SM00219">
    <property type="entry name" value="TyrKc"/>
    <property type="match status" value="1"/>
</dbReference>
<keyword evidence="5" id="KW-1185">Reference proteome</keyword>
<accession>A0AAV1RA63</accession>
<dbReference type="GO" id="GO:0005524">
    <property type="term" value="F:ATP binding"/>
    <property type="evidence" value="ECO:0007669"/>
    <property type="project" value="UniProtKB-KW"/>
</dbReference>
<dbReference type="PANTHER" id="PTHR27001:SF898">
    <property type="entry name" value="PROTEIN KINASE, PLANT-TYPE, PUTATIVE-RELATED"/>
    <property type="match status" value="1"/>
</dbReference>
<keyword evidence="2" id="KW-0067">ATP-binding</keyword>
<dbReference type="Gene3D" id="1.10.510.10">
    <property type="entry name" value="Transferase(Phosphotransferase) domain 1"/>
    <property type="match status" value="1"/>
</dbReference>
<dbReference type="InterPro" id="IPR020635">
    <property type="entry name" value="Tyr_kinase_cat_dom"/>
</dbReference>
<evidence type="ECO:0000256" key="1">
    <source>
        <dbReference type="ARBA" id="ARBA00022741"/>
    </source>
</evidence>
<dbReference type="Gene3D" id="3.30.200.20">
    <property type="entry name" value="Phosphorylase Kinase, domain 1"/>
    <property type="match status" value="1"/>
</dbReference>
<evidence type="ECO:0000313" key="4">
    <source>
        <dbReference type="EMBL" id="CAK7331879.1"/>
    </source>
</evidence>
<reference evidence="4 5" key="1">
    <citation type="submission" date="2024-01" db="EMBL/GenBank/DDBJ databases">
        <authorList>
            <person name="Waweru B."/>
        </authorList>
    </citation>
    <scope>NUCLEOTIDE SEQUENCE [LARGE SCALE GENOMIC DNA]</scope>
</reference>
<dbReference type="Proteomes" id="UP001314170">
    <property type="component" value="Unassembled WGS sequence"/>
</dbReference>
<sequence length="503" mass="57154">MDGAQRVLVIQDASREVSSSAIKWALHGLSLKPGDMLTLLGVLYLINNPKEHKSRVDSSMFGANQKIVDREVSRKINEYENHVELKELTQLYETHKVELKIEVATGPLPKAVGLRIAQDLKATWIILDSRLTYDHKMIPGSPEEQELFSIEILPTSHPSVPMGQTEVIHVSQGEGLTQSSCTEEEMVEGWQPEEIFKNSICTICKNRRPNSGWIRDFTFEELQAATDGFSAKNTIYEGGIGIACRGKLRNYLKIAVKQHKSTSHPGEANFKSAVHRLKKARHENLGDFGVSTEHPSDDEDFETGHIAPEYKENRKLSTRTDVYAFGIVLLELITGRDAAKKKPGGKGLVEWVWPFLKDKRLLEIIDPRIANSHDSEQLYWIGRVTQKCLSKNPKKRLTMDKVVSALECIAKRKSCQVIQDLAAAKSYFYSKVECNGSRRYEKLFKRDSFSREQDNESRRSRSFSFNSASFSRSRSSTSSEISEKMWRERSGNRIPLHYAEMLD</sequence>
<keyword evidence="1" id="KW-0547">Nucleotide-binding</keyword>
<dbReference type="CDD" id="cd00293">
    <property type="entry name" value="USP-like"/>
    <property type="match status" value="1"/>
</dbReference>
<dbReference type="Pfam" id="PF07714">
    <property type="entry name" value="PK_Tyr_Ser-Thr"/>
    <property type="match status" value="1"/>
</dbReference>
<dbReference type="InterPro" id="IPR011009">
    <property type="entry name" value="Kinase-like_dom_sf"/>
</dbReference>
<dbReference type="PANTHER" id="PTHR27001">
    <property type="entry name" value="OS01G0253100 PROTEIN"/>
    <property type="match status" value="1"/>
</dbReference>
<evidence type="ECO:0000313" key="5">
    <source>
        <dbReference type="Proteomes" id="UP001314170"/>
    </source>
</evidence>
<feature type="domain" description="Tyrosine-protein kinase catalytic" evidence="3">
    <location>
        <begin position="229"/>
        <end position="406"/>
    </location>
</feature>
<comment type="caution">
    <text evidence="4">The sequence shown here is derived from an EMBL/GenBank/DDBJ whole genome shotgun (WGS) entry which is preliminary data.</text>
</comment>
<dbReference type="EMBL" id="CAWUPB010000913">
    <property type="protein sequence ID" value="CAK7331879.1"/>
    <property type="molecule type" value="Genomic_DNA"/>
</dbReference>
<proteinExistence type="predicted"/>
<evidence type="ECO:0000256" key="2">
    <source>
        <dbReference type="ARBA" id="ARBA00022840"/>
    </source>
</evidence>
<dbReference type="GO" id="GO:0004713">
    <property type="term" value="F:protein tyrosine kinase activity"/>
    <property type="evidence" value="ECO:0007669"/>
    <property type="project" value="InterPro"/>
</dbReference>
<protein>
    <recommendedName>
        <fullName evidence="3">Tyrosine-protein kinase catalytic domain-containing protein</fullName>
    </recommendedName>
</protein>
<dbReference type="SUPFAM" id="SSF56112">
    <property type="entry name" value="Protein kinase-like (PK-like)"/>
    <property type="match status" value="1"/>
</dbReference>
<name>A0AAV1RA63_9ROSI</name>
<dbReference type="AlphaFoldDB" id="A0AAV1RA63"/>